<evidence type="ECO:0008006" key="3">
    <source>
        <dbReference type="Google" id="ProtNLM"/>
    </source>
</evidence>
<evidence type="ECO:0000313" key="2">
    <source>
        <dbReference type="Proteomes" id="UP000298468"/>
    </source>
</evidence>
<gene>
    <name evidence="1" type="ORF">E3T61_21610</name>
</gene>
<proteinExistence type="predicted"/>
<dbReference type="Proteomes" id="UP000298468">
    <property type="component" value="Unassembled WGS sequence"/>
</dbReference>
<dbReference type="EMBL" id="SOHM01000051">
    <property type="protein sequence ID" value="TFD83216.1"/>
    <property type="molecule type" value="Genomic_DNA"/>
</dbReference>
<dbReference type="AlphaFoldDB" id="A0A4R9BFR8"/>
<comment type="caution">
    <text evidence="1">The sequence shown here is derived from an EMBL/GenBank/DDBJ whole genome shotgun (WGS) entry which is preliminary data.</text>
</comment>
<sequence>MPVLAYEDAVLEALAVGWVDSKGARLDESRTMLYFGPRRRGSSWSRPNKQRIERLRAEGLMLPAGEAAVRAAEMDGSWTRLDEVEDLIVPPDLAEALAAIAGARANWDAFPRSPRRAILEWIVLAKRPETRAARIRDAAESAGRNERAR</sequence>
<dbReference type="OrthoDB" id="9796999at2"/>
<protein>
    <recommendedName>
        <fullName evidence="3">YdeI/OmpD-associated family protein</fullName>
    </recommendedName>
</protein>
<dbReference type="Pfam" id="PF13376">
    <property type="entry name" value="OmdA"/>
    <property type="match status" value="1"/>
</dbReference>
<reference evidence="1 2" key="1">
    <citation type="submission" date="2019-03" db="EMBL/GenBank/DDBJ databases">
        <title>Genomics of glacier-inhabiting Cryobacterium strains.</title>
        <authorList>
            <person name="Liu Q."/>
            <person name="Xin Y.-H."/>
        </authorList>
    </citation>
    <scope>NUCLEOTIDE SEQUENCE [LARGE SCALE GENOMIC DNA]</scope>
    <source>
        <strain evidence="1 2">Sr59</strain>
    </source>
</reference>
<keyword evidence="2" id="KW-1185">Reference proteome</keyword>
<evidence type="ECO:0000313" key="1">
    <source>
        <dbReference type="EMBL" id="TFD83216.1"/>
    </source>
</evidence>
<name>A0A4R9BFR8_9MICO</name>
<organism evidence="1 2">
    <name type="scientific">Cryobacterium lactosi</name>
    <dbReference type="NCBI Taxonomy" id="1259202"/>
    <lineage>
        <taxon>Bacteria</taxon>
        <taxon>Bacillati</taxon>
        <taxon>Actinomycetota</taxon>
        <taxon>Actinomycetes</taxon>
        <taxon>Micrococcales</taxon>
        <taxon>Microbacteriaceae</taxon>
        <taxon>Cryobacterium</taxon>
    </lineage>
</organism>
<accession>A0A4R9BFR8</accession>